<name>A0AAW0JJ74_QUESU</name>
<protein>
    <recommendedName>
        <fullName evidence="6">Transposase MuDR plant domain-containing protein</fullName>
    </recommendedName>
</protein>
<dbReference type="Pfam" id="PF26130">
    <property type="entry name" value="PB1-like"/>
    <property type="match status" value="1"/>
</dbReference>
<reference evidence="4 5" key="1">
    <citation type="journal article" date="2018" name="Sci. Data">
        <title>The draft genome sequence of cork oak.</title>
        <authorList>
            <person name="Ramos A.M."/>
            <person name="Usie A."/>
            <person name="Barbosa P."/>
            <person name="Barros P.M."/>
            <person name="Capote T."/>
            <person name="Chaves I."/>
            <person name="Simoes F."/>
            <person name="Abreu I."/>
            <person name="Carrasquinho I."/>
            <person name="Faro C."/>
            <person name="Guimaraes J.B."/>
            <person name="Mendonca D."/>
            <person name="Nobrega F."/>
            <person name="Rodrigues L."/>
            <person name="Saibo N.J.M."/>
            <person name="Varela M.C."/>
            <person name="Egas C."/>
            <person name="Matos J."/>
            <person name="Miguel C.M."/>
            <person name="Oliveira M.M."/>
            <person name="Ricardo C.P."/>
            <person name="Goncalves S."/>
        </authorList>
    </citation>
    <scope>NUCLEOTIDE SEQUENCE [LARGE SCALE GENOMIC DNA]</scope>
    <source>
        <strain evidence="5">cv. HL8</strain>
    </source>
</reference>
<keyword evidence="5" id="KW-1185">Reference proteome</keyword>
<proteinExistence type="predicted"/>
<dbReference type="Pfam" id="PF03108">
    <property type="entry name" value="DBD_Tnp_Mut"/>
    <property type="match status" value="1"/>
</dbReference>
<sequence>MVDLKLTVEINYSGKFVWNPNLEYIGGNIAYEDVDPDCLSFFEIQGLCEKYGAPRTSTYHYLIPGGNLEEGLRMTTRDAEVLYICEIHIAWPTDSLVLYVEGGEQPLAVENEVDENEKVNVDSEGDEVLEIEQNDNVDFDWLEEGLERPDFNDDVFGETATPQRSNAVAIEAPQSSNAREIDGMDENDWLEPPVEDDMESLVGSNDDELAAGSIEKVLNVQTKMKKPELCKGMKFPNAKMFREALREYAIHKPMDIWFKLNEKEKISVYCKNKCGWRCYASKVSGELTFQIKTWIPECTCPRTLQNRQVTSAYIAKKELILQVGPRRMLLRQDLKSQLNLHPNLHINLLLTPLDLSLHPHNQLTKLQLHKLPLGPIGTFHPVNQTFMRLEKLGILAHHHPSVVGASDVAGVARQINGGGTTMGTRGKGNISSAAKSKVVGGKGRTSRPSKFQPVGGKSST</sequence>
<feature type="domain" description="Transposase MuDR plant" evidence="2">
    <location>
        <begin position="231"/>
        <end position="291"/>
    </location>
</feature>
<feature type="region of interest" description="Disordered" evidence="1">
    <location>
        <begin position="418"/>
        <end position="460"/>
    </location>
</feature>
<dbReference type="EMBL" id="PKMF04000529">
    <property type="protein sequence ID" value="KAK7827043.1"/>
    <property type="molecule type" value="Genomic_DNA"/>
</dbReference>
<dbReference type="InterPro" id="IPR004332">
    <property type="entry name" value="Transposase_MuDR"/>
</dbReference>
<evidence type="ECO:0008006" key="6">
    <source>
        <dbReference type="Google" id="ProtNLM"/>
    </source>
</evidence>
<evidence type="ECO:0000259" key="2">
    <source>
        <dbReference type="Pfam" id="PF03108"/>
    </source>
</evidence>
<evidence type="ECO:0000313" key="5">
    <source>
        <dbReference type="Proteomes" id="UP000237347"/>
    </source>
</evidence>
<evidence type="ECO:0000256" key="1">
    <source>
        <dbReference type="SAM" id="MobiDB-lite"/>
    </source>
</evidence>
<evidence type="ECO:0000259" key="3">
    <source>
        <dbReference type="Pfam" id="PF26130"/>
    </source>
</evidence>
<comment type="caution">
    <text evidence="4">The sequence shown here is derived from an EMBL/GenBank/DDBJ whole genome shotgun (WGS) entry which is preliminary data.</text>
</comment>
<dbReference type="InterPro" id="IPR058594">
    <property type="entry name" value="PB1-like_dom_pln"/>
</dbReference>
<gene>
    <name evidence="4" type="ORF">CFP56_031372</name>
</gene>
<evidence type="ECO:0000313" key="4">
    <source>
        <dbReference type="EMBL" id="KAK7827043.1"/>
    </source>
</evidence>
<feature type="domain" description="PB1-like" evidence="3">
    <location>
        <begin position="5"/>
        <end position="94"/>
    </location>
</feature>
<organism evidence="4 5">
    <name type="scientific">Quercus suber</name>
    <name type="common">Cork oak</name>
    <dbReference type="NCBI Taxonomy" id="58331"/>
    <lineage>
        <taxon>Eukaryota</taxon>
        <taxon>Viridiplantae</taxon>
        <taxon>Streptophyta</taxon>
        <taxon>Embryophyta</taxon>
        <taxon>Tracheophyta</taxon>
        <taxon>Spermatophyta</taxon>
        <taxon>Magnoliopsida</taxon>
        <taxon>eudicotyledons</taxon>
        <taxon>Gunneridae</taxon>
        <taxon>Pentapetalae</taxon>
        <taxon>rosids</taxon>
        <taxon>fabids</taxon>
        <taxon>Fagales</taxon>
        <taxon>Fagaceae</taxon>
        <taxon>Quercus</taxon>
    </lineage>
</organism>
<dbReference type="AlphaFoldDB" id="A0AAW0JJ74"/>
<accession>A0AAW0JJ74</accession>
<dbReference type="Proteomes" id="UP000237347">
    <property type="component" value="Unassembled WGS sequence"/>
</dbReference>